<keyword evidence="2" id="KW-1133">Transmembrane helix</keyword>
<feature type="region of interest" description="Disordered" evidence="1">
    <location>
        <begin position="72"/>
        <end position="117"/>
    </location>
</feature>
<name>A0A6M5YKV7_9BACT</name>
<dbReference type="AlphaFoldDB" id="A0A6M5YKV7"/>
<dbReference type="EMBL" id="CP053452">
    <property type="protein sequence ID" value="QJW93980.1"/>
    <property type="molecule type" value="Genomic_DNA"/>
</dbReference>
<dbReference type="KEGG" id="ftj:FTUN_1497"/>
<evidence type="ECO:0000313" key="4">
    <source>
        <dbReference type="Proteomes" id="UP000503447"/>
    </source>
</evidence>
<evidence type="ECO:0000256" key="2">
    <source>
        <dbReference type="SAM" id="Phobius"/>
    </source>
</evidence>
<proteinExistence type="predicted"/>
<feature type="transmembrane region" description="Helical" evidence="2">
    <location>
        <begin position="21"/>
        <end position="39"/>
    </location>
</feature>
<keyword evidence="2" id="KW-0812">Transmembrane</keyword>
<feature type="transmembrane region" description="Helical" evidence="2">
    <location>
        <begin position="51"/>
        <end position="69"/>
    </location>
</feature>
<reference evidence="4" key="1">
    <citation type="submission" date="2020-05" db="EMBL/GenBank/DDBJ databases">
        <title>Frigoriglobus tundricola gen. nov., sp. nov., a psychrotolerant cellulolytic planctomycete of the family Gemmataceae with two divergent copies of 16S rRNA gene.</title>
        <authorList>
            <person name="Kulichevskaya I.S."/>
            <person name="Ivanova A.A."/>
            <person name="Naumoff D.G."/>
            <person name="Beletsky A.V."/>
            <person name="Rijpstra W.I.C."/>
            <person name="Sinninghe Damste J.S."/>
            <person name="Mardanov A.V."/>
            <person name="Ravin N.V."/>
            <person name="Dedysh S.N."/>
        </authorList>
    </citation>
    <scope>NUCLEOTIDE SEQUENCE [LARGE SCALE GENOMIC DNA]</scope>
    <source>
        <strain evidence="4">PL17</strain>
    </source>
</reference>
<gene>
    <name evidence="3" type="ORF">FTUN_1497</name>
</gene>
<keyword evidence="4" id="KW-1185">Reference proteome</keyword>
<evidence type="ECO:0000313" key="3">
    <source>
        <dbReference type="EMBL" id="QJW93980.1"/>
    </source>
</evidence>
<dbReference type="Proteomes" id="UP000503447">
    <property type="component" value="Chromosome"/>
</dbReference>
<evidence type="ECO:0000256" key="1">
    <source>
        <dbReference type="SAM" id="MobiDB-lite"/>
    </source>
</evidence>
<organism evidence="3 4">
    <name type="scientific">Frigoriglobus tundricola</name>
    <dbReference type="NCBI Taxonomy" id="2774151"/>
    <lineage>
        <taxon>Bacteria</taxon>
        <taxon>Pseudomonadati</taxon>
        <taxon>Planctomycetota</taxon>
        <taxon>Planctomycetia</taxon>
        <taxon>Gemmatales</taxon>
        <taxon>Gemmataceae</taxon>
        <taxon>Frigoriglobus</taxon>
    </lineage>
</organism>
<sequence>MTRRRPAPEQPTGIPQWVVTLLIFAAAFVIFGVLMFVSGNPAAALRGTGMLLQYVGLTMFVATVLSGLVSKLRGNKAEPNEEDEGDDRNKRRRSRGRKEQDDEDDDRNTGRRSRGRK</sequence>
<keyword evidence="2" id="KW-0472">Membrane</keyword>
<accession>A0A6M5YKV7</accession>
<protein>
    <submittedName>
        <fullName evidence="3">Uncharacterized protein</fullName>
    </submittedName>
</protein>